<keyword evidence="3" id="KW-1185">Reference proteome</keyword>
<evidence type="ECO:0000313" key="3">
    <source>
        <dbReference type="Proteomes" id="UP000462212"/>
    </source>
</evidence>
<dbReference type="InterPro" id="IPR052104">
    <property type="entry name" value="Mito_Release_Factor_mL62"/>
</dbReference>
<evidence type="ECO:0000256" key="1">
    <source>
        <dbReference type="SAM" id="MobiDB-lite"/>
    </source>
</evidence>
<feature type="region of interest" description="Disordered" evidence="1">
    <location>
        <begin position="147"/>
        <end position="179"/>
    </location>
</feature>
<comment type="caution">
    <text evidence="2">The sequence shown here is derived from an EMBL/GenBank/DDBJ whole genome shotgun (WGS) entry which is preliminary data.</text>
</comment>
<dbReference type="PANTHER" id="PTHR11075">
    <property type="entry name" value="PEPTIDE CHAIN RELEASE FACTOR"/>
    <property type="match status" value="1"/>
</dbReference>
<gene>
    <name evidence="2" type="ORF">LSUB1_G007617</name>
</gene>
<accession>A0A8H8REH6</accession>
<sequence>MLQSHSLKAICSAPLRGQLEFLQKHRTFSSRPRSESEEADLEAARAWFRDFNQSTIPTRIATTTGSRPGGPGGQLANNTDSKATTTWEFDTLTRYVPKVLHEELRGSRYFARRSNTISIQCATHRNKTKNTSETHKRLFEELSRLYKKTVPGTTNPEQKKESRRLPPRETKEIDKAPHATHAYSTQLALKLLVLPPARLSVHWLTTFDSRKKSENLARLRMKKQHGDKKRARSGGGGGGDF</sequence>
<dbReference type="AlphaFoldDB" id="A0A8H8REH6"/>
<dbReference type="GO" id="GO:0004045">
    <property type="term" value="F:peptidyl-tRNA hydrolase activity"/>
    <property type="evidence" value="ECO:0007669"/>
    <property type="project" value="TreeGrafter"/>
</dbReference>
<dbReference type="GO" id="GO:0016150">
    <property type="term" value="F:translation release factor activity, codon nonspecific"/>
    <property type="evidence" value="ECO:0007669"/>
    <property type="project" value="TreeGrafter"/>
</dbReference>
<dbReference type="Gene3D" id="3.30.160.20">
    <property type="match status" value="1"/>
</dbReference>
<organism evidence="2 3">
    <name type="scientific">Lachnellula subtilissima</name>
    <dbReference type="NCBI Taxonomy" id="602034"/>
    <lineage>
        <taxon>Eukaryota</taxon>
        <taxon>Fungi</taxon>
        <taxon>Dikarya</taxon>
        <taxon>Ascomycota</taxon>
        <taxon>Pezizomycotina</taxon>
        <taxon>Leotiomycetes</taxon>
        <taxon>Helotiales</taxon>
        <taxon>Lachnaceae</taxon>
        <taxon>Lachnellula</taxon>
    </lineage>
</organism>
<evidence type="ECO:0000313" key="2">
    <source>
        <dbReference type="EMBL" id="TVY32780.1"/>
    </source>
</evidence>
<feature type="compositionally biased region" description="Basic residues" evidence="1">
    <location>
        <begin position="219"/>
        <end position="232"/>
    </location>
</feature>
<dbReference type="OrthoDB" id="270639at2759"/>
<reference evidence="2 3" key="1">
    <citation type="submission" date="2018-05" db="EMBL/GenBank/DDBJ databases">
        <title>Genome sequencing and assembly of the regulated plant pathogen Lachnellula willkommii and related sister species for the development of diagnostic species identification markers.</title>
        <authorList>
            <person name="Giroux E."/>
            <person name="Bilodeau G."/>
        </authorList>
    </citation>
    <scope>NUCLEOTIDE SEQUENCE [LARGE SCALE GENOMIC DNA]</scope>
    <source>
        <strain evidence="2 3">CBS 197.66</strain>
    </source>
</reference>
<dbReference type="EMBL" id="QGMJ01000937">
    <property type="protein sequence ID" value="TVY32780.1"/>
    <property type="molecule type" value="Genomic_DNA"/>
</dbReference>
<evidence type="ECO:0008006" key="4">
    <source>
        <dbReference type="Google" id="ProtNLM"/>
    </source>
</evidence>
<dbReference type="GO" id="GO:0070126">
    <property type="term" value="P:mitochondrial translational termination"/>
    <property type="evidence" value="ECO:0007669"/>
    <property type="project" value="TreeGrafter"/>
</dbReference>
<feature type="region of interest" description="Disordered" evidence="1">
    <location>
        <begin position="215"/>
        <end position="241"/>
    </location>
</feature>
<dbReference type="Proteomes" id="UP000462212">
    <property type="component" value="Unassembled WGS sequence"/>
</dbReference>
<feature type="region of interest" description="Disordered" evidence="1">
    <location>
        <begin position="59"/>
        <end position="82"/>
    </location>
</feature>
<protein>
    <recommendedName>
        <fullName evidence="4">Prokaryotic-type class I peptide chain release factors domain-containing protein</fullName>
    </recommendedName>
</protein>
<feature type="compositionally biased region" description="Basic and acidic residues" evidence="1">
    <location>
        <begin position="157"/>
        <end position="177"/>
    </location>
</feature>
<dbReference type="PANTHER" id="PTHR11075:SF54">
    <property type="entry name" value="LARGE RIBOSOMAL SUBUNIT PROTEIN ML62"/>
    <property type="match status" value="1"/>
</dbReference>
<dbReference type="GO" id="GO:0005762">
    <property type="term" value="C:mitochondrial large ribosomal subunit"/>
    <property type="evidence" value="ECO:0007669"/>
    <property type="project" value="TreeGrafter"/>
</dbReference>
<name>A0A8H8REH6_9HELO</name>
<proteinExistence type="predicted"/>